<keyword evidence="2" id="KW-1185">Reference proteome</keyword>
<dbReference type="InParanoid" id="A0A084QVV0"/>
<reference evidence="1 2" key="1">
    <citation type="journal article" date="2014" name="BMC Genomics">
        <title>Comparative genome sequencing reveals chemotype-specific gene clusters in the toxigenic black mold Stachybotrys.</title>
        <authorList>
            <person name="Semeiks J."/>
            <person name="Borek D."/>
            <person name="Otwinowski Z."/>
            <person name="Grishin N.V."/>
        </authorList>
    </citation>
    <scope>NUCLEOTIDE SEQUENCE [LARGE SCALE GENOMIC DNA]</scope>
    <source>
        <strain evidence="1 2">IBT 40285</strain>
    </source>
</reference>
<protein>
    <recommendedName>
        <fullName evidence="3">Transcription factor domain-containing protein</fullName>
    </recommendedName>
</protein>
<evidence type="ECO:0000313" key="2">
    <source>
        <dbReference type="Proteomes" id="UP000028524"/>
    </source>
</evidence>
<organism evidence="1 2">
    <name type="scientific">Stachybotrys chlorohalonatus (strain IBT 40285)</name>
    <dbReference type="NCBI Taxonomy" id="1283841"/>
    <lineage>
        <taxon>Eukaryota</taxon>
        <taxon>Fungi</taxon>
        <taxon>Dikarya</taxon>
        <taxon>Ascomycota</taxon>
        <taxon>Pezizomycotina</taxon>
        <taxon>Sordariomycetes</taxon>
        <taxon>Hypocreomycetidae</taxon>
        <taxon>Hypocreales</taxon>
        <taxon>Stachybotryaceae</taxon>
        <taxon>Stachybotrys</taxon>
    </lineage>
</organism>
<name>A0A084QVV0_STAC4</name>
<dbReference type="HOGENOM" id="CLU_023254_1_1_1"/>
<dbReference type="EMBL" id="KL660000">
    <property type="protein sequence ID" value="KFA68085.1"/>
    <property type="molecule type" value="Genomic_DNA"/>
</dbReference>
<dbReference type="Proteomes" id="UP000028524">
    <property type="component" value="Unassembled WGS sequence"/>
</dbReference>
<dbReference type="OrthoDB" id="4158087at2759"/>
<dbReference type="AlphaFoldDB" id="A0A084QVV0"/>
<evidence type="ECO:0008006" key="3">
    <source>
        <dbReference type="Google" id="ProtNLM"/>
    </source>
</evidence>
<evidence type="ECO:0000313" key="1">
    <source>
        <dbReference type="EMBL" id="KFA68085.1"/>
    </source>
</evidence>
<sequence>MANAKRGWVFVPVENTGKSPAASKRLIRSHSMQGKNLRIGMQPRTPYYFAPTSLAQHHPAYPEQGAPDITQRDTQALNTAYNDRPKAISEDNETNLDMREIAIYPPALPIDWSSTASLWVQWLFFDPVYLQCALFGVSAAQDLPLKRPTSHATYVHLRKAIKALNCNLSSADKAVSLRDGVVLAVVTLTLFACRMGDHESARAHAAGLGQMVRLRRGIEAFRGNSKLRLKMSRTSVALLYEQDSGSKWLSSSPAGLDDPLDDGLQTQLPESYLSELCDGPLWDILRDMQSYVSFVQDGSTTKDRRPEDEFHTTFCSLQHRLLTLNSSLLDAASQSIRLALIAVLTTVFQFPGLRASFPYLTGQYQKRYPGVEGVGSGNMKRLVTWYLIVGIMAVAEADSGEEWMFERWREDVGVVSWEEARKRCKEVLWIDALHDGAGKTAFDRLQSRM</sequence>
<accession>A0A084QVV0</accession>
<dbReference type="STRING" id="1283841.A0A084QVV0"/>
<dbReference type="OMA" id="FERWRED"/>
<gene>
    <name evidence="1" type="ORF">S40285_02543</name>
</gene>
<dbReference type="PANTHER" id="PTHR37540:SF5">
    <property type="entry name" value="TRANSCRIPTION FACTOR DOMAIN-CONTAINING PROTEIN"/>
    <property type="match status" value="1"/>
</dbReference>
<proteinExistence type="predicted"/>
<dbReference type="PANTHER" id="PTHR37540">
    <property type="entry name" value="TRANSCRIPTION FACTOR (ACR-2), PUTATIVE-RELATED-RELATED"/>
    <property type="match status" value="1"/>
</dbReference>